<protein>
    <submittedName>
        <fullName evidence="2">Triacylglycerol lipase</fullName>
        <ecNumber evidence="2">3.1.1.3</ecNumber>
    </submittedName>
</protein>
<dbReference type="PANTHER" id="PTHR37946:SF1">
    <property type="entry name" value="SLL1969 PROTEIN"/>
    <property type="match status" value="1"/>
</dbReference>
<evidence type="ECO:0000313" key="3">
    <source>
        <dbReference type="Proteomes" id="UP000023703"/>
    </source>
</evidence>
<dbReference type="Gene3D" id="3.40.50.1820">
    <property type="entry name" value="alpha/beta hydrolase"/>
    <property type="match status" value="1"/>
</dbReference>
<reference evidence="2 3" key="1">
    <citation type="journal article" date="2015" name="Int. J. Syst. Evol. Microbiol.">
        <title>Revisiting Corynebacterium glyciniphilum (ex Kubota et al., 1972) sp. nov., nom. rev., isolated from putrefied banana.</title>
        <authorList>
            <person name="Al-Dilaimi A."/>
            <person name="Bednarz H."/>
            <person name="Lomker A."/>
            <person name="Niehaus K."/>
            <person name="Kalinowski J."/>
            <person name="Ruckert C."/>
        </authorList>
    </citation>
    <scope>NUCLEOTIDE SEQUENCE [LARGE SCALE GENOMIC DNA]</scope>
    <source>
        <strain evidence="2">AJ 3170</strain>
    </source>
</reference>
<dbReference type="EMBL" id="CP006842">
    <property type="protein sequence ID" value="AHW65084.1"/>
    <property type="molecule type" value="Genomic_DNA"/>
</dbReference>
<dbReference type="Proteomes" id="UP000023703">
    <property type="component" value="Chromosome"/>
</dbReference>
<dbReference type="HOGENOM" id="CLU_029537_2_1_11"/>
<organism evidence="2 3">
    <name type="scientific">Corynebacterium glyciniphilum AJ 3170</name>
    <dbReference type="NCBI Taxonomy" id="1404245"/>
    <lineage>
        <taxon>Bacteria</taxon>
        <taxon>Bacillati</taxon>
        <taxon>Actinomycetota</taxon>
        <taxon>Actinomycetes</taxon>
        <taxon>Mycobacteriales</taxon>
        <taxon>Corynebacteriaceae</taxon>
        <taxon>Corynebacterium</taxon>
    </lineage>
</organism>
<dbReference type="GO" id="GO:0004806">
    <property type="term" value="F:triacylglycerol lipase activity"/>
    <property type="evidence" value="ECO:0007669"/>
    <property type="project" value="UniProtKB-EC"/>
</dbReference>
<dbReference type="AlphaFoldDB" id="X5DUW3"/>
<dbReference type="STRING" id="1404245.CGLY_13220"/>
<dbReference type="SUPFAM" id="SSF53474">
    <property type="entry name" value="alpha/beta-Hydrolases"/>
    <property type="match status" value="1"/>
</dbReference>
<dbReference type="PANTHER" id="PTHR37946">
    <property type="entry name" value="SLL1969 PROTEIN"/>
    <property type="match status" value="1"/>
</dbReference>
<evidence type="ECO:0000259" key="1">
    <source>
        <dbReference type="Pfam" id="PF00561"/>
    </source>
</evidence>
<dbReference type="RefSeq" id="WP_144313693.1">
    <property type="nucleotide sequence ID" value="NZ_CP006842.1"/>
</dbReference>
<evidence type="ECO:0000313" key="2">
    <source>
        <dbReference type="EMBL" id="AHW65084.1"/>
    </source>
</evidence>
<dbReference type="EC" id="3.1.1.3" evidence="2"/>
<dbReference type="InterPro" id="IPR029058">
    <property type="entry name" value="AB_hydrolase_fold"/>
</dbReference>
<feature type="domain" description="AB hydrolase-1" evidence="1">
    <location>
        <begin position="96"/>
        <end position="199"/>
    </location>
</feature>
<dbReference type="InterPro" id="IPR000073">
    <property type="entry name" value="AB_hydrolase_1"/>
</dbReference>
<gene>
    <name evidence="2" type="primary">lip</name>
    <name evidence="2" type="ORF">CGLY_13220</name>
</gene>
<keyword evidence="3" id="KW-1185">Reference proteome</keyword>
<dbReference type="Pfam" id="PF00561">
    <property type="entry name" value="Abhydrolase_1"/>
    <property type="match status" value="1"/>
</dbReference>
<dbReference type="eggNOG" id="COG1075">
    <property type="taxonomic scope" value="Bacteria"/>
</dbReference>
<dbReference type="OrthoDB" id="8871309at2"/>
<accession>X5DUW3</accession>
<name>X5DUW3_9CORY</name>
<proteinExistence type="predicted"/>
<dbReference type="KEGG" id="cgy:CGLY_13220"/>
<keyword evidence="2" id="KW-0378">Hydrolase</keyword>
<sequence>MEQEIESIAKAIAEAESEAQQVQQEQFQEAPGKMILNQLSQFTDGVRNTLEFPSRLLPRTPQLPGGTTTLPIGARQYTVGFVDDLWHARPTEERPYPVVLLHGTISSKNAWQNLVVSLRDKGWVVFAPDYGIHGTQDVLTSARDIAAYLDQVLAATGAEKIDIVGHSQGGLLARYWINEMGGADKVHHLVSLSAPHHGTTVRGLLASVITASETTVRVAEAVVSKMMGPAGMQQVVGSPLIETMTTGPETRPGIRYSCLATRNDTTVVPFETTFLEPDSGDGPGGPARVWNAFLQDHGVSRVRHDEMPAHPEVQDLVVKILEEGLRD</sequence>